<dbReference type="InterPro" id="IPR000515">
    <property type="entry name" value="MetI-like"/>
</dbReference>
<feature type="transmembrane region" description="Helical" evidence="7">
    <location>
        <begin position="20"/>
        <end position="40"/>
    </location>
</feature>
<gene>
    <name evidence="9" type="ORF">AWC31_35170</name>
</gene>
<keyword evidence="4 7" id="KW-0812">Transmembrane</keyword>
<reference evidence="9 10" key="1">
    <citation type="submission" date="2016-01" db="EMBL/GenBank/DDBJ databases">
        <title>The new phylogeny of the genus Mycobacterium.</title>
        <authorList>
            <person name="Tarcisio F."/>
            <person name="Conor M."/>
            <person name="Antonella G."/>
            <person name="Elisabetta G."/>
            <person name="Giulia F.S."/>
            <person name="Sara T."/>
            <person name="Anna F."/>
            <person name="Clotilde B."/>
            <person name="Roberto B."/>
            <person name="Veronica D.S."/>
            <person name="Fabio R."/>
            <person name="Monica P."/>
            <person name="Olivier J."/>
            <person name="Enrico T."/>
            <person name="Nicola S."/>
        </authorList>
    </citation>
    <scope>NUCLEOTIDE SEQUENCE [LARGE SCALE GENOMIC DNA]</scope>
    <source>
        <strain evidence="9 10">ATCC 700010</strain>
    </source>
</reference>
<organism evidence="9 10">
    <name type="scientific">Mycolicibacterium wolinskyi</name>
    <dbReference type="NCBI Taxonomy" id="59750"/>
    <lineage>
        <taxon>Bacteria</taxon>
        <taxon>Bacillati</taxon>
        <taxon>Actinomycetota</taxon>
        <taxon>Actinomycetes</taxon>
        <taxon>Mycobacteriales</taxon>
        <taxon>Mycobacteriaceae</taxon>
        <taxon>Mycolicibacterium</taxon>
    </lineage>
</organism>
<protein>
    <recommendedName>
        <fullName evidence="8">ABC transmembrane type-1 domain-containing protein</fullName>
    </recommendedName>
</protein>
<dbReference type="PANTHER" id="PTHR30151">
    <property type="entry name" value="ALKANE SULFONATE ABC TRANSPORTER-RELATED, MEMBRANE SUBUNIT"/>
    <property type="match status" value="1"/>
</dbReference>
<comment type="caution">
    <text evidence="9">The sequence shown here is derived from an EMBL/GenBank/DDBJ whole genome shotgun (WGS) entry which is preliminary data.</text>
</comment>
<dbReference type="GO" id="GO:0005886">
    <property type="term" value="C:plasma membrane"/>
    <property type="evidence" value="ECO:0007669"/>
    <property type="project" value="UniProtKB-SubCell"/>
</dbReference>
<evidence type="ECO:0000256" key="1">
    <source>
        <dbReference type="ARBA" id="ARBA00004651"/>
    </source>
</evidence>
<dbReference type="Proteomes" id="UP000193964">
    <property type="component" value="Unassembled WGS sequence"/>
</dbReference>
<dbReference type="AlphaFoldDB" id="A0A1X2F0K1"/>
<keyword evidence="5 7" id="KW-1133">Transmembrane helix</keyword>
<keyword evidence="6 7" id="KW-0472">Membrane</keyword>
<dbReference type="RefSeq" id="WP_157894362.1">
    <property type="nucleotide sequence ID" value="NZ_JACKUA010000032.1"/>
</dbReference>
<comment type="similarity">
    <text evidence="7">Belongs to the binding-protein-dependent transport system permease family.</text>
</comment>
<dbReference type="GO" id="GO:0055085">
    <property type="term" value="P:transmembrane transport"/>
    <property type="evidence" value="ECO:0007669"/>
    <property type="project" value="InterPro"/>
</dbReference>
<feature type="transmembrane region" description="Helical" evidence="7">
    <location>
        <begin position="81"/>
        <end position="101"/>
    </location>
</feature>
<keyword evidence="2 7" id="KW-0813">Transport</keyword>
<dbReference type="EMBL" id="LQQA01000030">
    <property type="protein sequence ID" value="ORX11886.1"/>
    <property type="molecule type" value="Genomic_DNA"/>
</dbReference>
<dbReference type="Gene3D" id="1.10.3720.10">
    <property type="entry name" value="MetI-like"/>
    <property type="match status" value="1"/>
</dbReference>
<dbReference type="SUPFAM" id="SSF161098">
    <property type="entry name" value="MetI-like"/>
    <property type="match status" value="1"/>
</dbReference>
<evidence type="ECO:0000256" key="6">
    <source>
        <dbReference type="ARBA" id="ARBA00023136"/>
    </source>
</evidence>
<evidence type="ECO:0000256" key="4">
    <source>
        <dbReference type="ARBA" id="ARBA00022692"/>
    </source>
</evidence>
<dbReference type="PROSITE" id="PS50928">
    <property type="entry name" value="ABC_TM1"/>
    <property type="match status" value="1"/>
</dbReference>
<feature type="transmembrane region" description="Helical" evidence="7">
    <location>
        <begin position="196"/>
        <end position="215"/>
    </location>
</feature>
<dbReference type="Pfam" id="PF00528">
    <property type="entry name" value="BPD_transp_1"/>
    <property type="match status" value="1"/>
</dbReference>
<feature type="domain" description="ABC transmembrane type-1" evidence="8">
    <location>
        <begin position="74"/>
        <end position="258"/>
    </location>
</feature>
<sequence length="269" mass="28452">MTTTLQTRTPAMRSAARSLITTFGAVVTILVVWTLFIGVVDVSSYVAKSPADVWTYLVSGADAAANRADIAAHLVRTLVDASYGFVLGLALAAGVSLLFYFSRTVENMFLPTVTALHAIPMVTVAPILVLIFDRGVVGTAVIGAAIVVVPALLTMLHGIRSTPRTDVEMVVAYGGSTLTAFWKVALPHAIPTWFAAARVAVTTSVVGALLAEWLATGQGLGGQMLRDANEFEFARLWSSVVVLTITCIVIYQIVSVIEAAVTARMSAPR</sequence>
<keyword evidence="3" id="KW-1003">Cell membrane</keyword>
<feature type="transmembrane region" description="Helical" evidence="7">
    <location>
        <begin position="108"/>
        <end position="131"/>
    </location>
</feature>
<feature type="transmembrane region" description="Helical" evidence="7">
    <location>
        <begin position="137"/>
        <end position="158"/>
    </location>
</feature>
<evidence type="ECO:0000256" key="5">
    <source>
        <dbReference type="ARBA" id="ARBA00022989"/>
    </source>
</evidence>
<proteinExistence type="inferred from homology"/>
<accession>A0A1X2F0K1</accession>
<feature type="transmembrane region" description="Helical" evidence="7">
    <location>
        <begin position="236"/>
        <end position="261"/>
    </location>
</feature>
<evidence type="ECO:0000256" key="3">
    <source>
        <dbReference type="ARBA" id="ARBA00022475"/>
    </source>
</evidence>
<evidence type="ECO:0000259" key="8">
    <source>
        <dbReference type="PROSITE" id="PS50928"/>
    </source>
</evidence>
<dbReference type="PANTHER" id="PTHR30151:SF20">
    <property type="entry name" value="ABC TRANSPORTER PERMEASE PROTEIN HI_0355-RELATED"/>
    <property type="match status" value="1"/>
</dbReference>
<evidence type="ECO:0000313" key="10">
    <source>
        <dbReference type="Proteomes" id="UP000193964"/>
    </source>
</evidence>
<evidence type="ECO:0000313" key="9">
    <source>
        <dbReference type="EMBL" id="ORX11886.1"/>
    </source>
</evidence>
<evidence type="ECO:0000256" key="2">
    <source>
        <dbReference type="ARBA" id="ARBA00022448"/>
    </source>
</evidence>
<dbReference type="CDD" id="cd06261">
    <property type="entry name" value="TM_PBP2"/>
    <property type="match status" value="1"/>
</dbReference>
<evidence type="ECO:0000256" key="7">
    <source>
        <dbReference type="RuleBase" id="RU363032"/>
    </source>
</evidence>
<comment type="subcellular location">
    <subcellularLocation>
        <location evidence="1 7">Cell membrane</location>
        <topology evidence="1 7">Multi-pass membrane protein</topology>
    </subcellularLocation>
</comment>
<name>A0A1X2F0K1_9MYCO</name>
<dbReference type="InterPro" id="IPR035906">
    <property type="entry name" value="MetI-like_sf"/>
</dbReference>